<sequence length="149" mass="16957">MEYIKSLSLDLVNIDVCSALTIFLNKTGPVDIFYQLQRHCAWTIMNLGIGSSSFWGFTPAIDLNIAPSRMSEVHYLIQGGSDLRHVLKTLDSLANDKDHQFESINFYIIEAEIPTITKMLLLMALILDEEHDMTITERTEVFLEVYGNL</sequence>
<dbReference type="InterPro" id="IPR039304">
    <property type="entry name" value="DNAAF3"/>
</dbReference>
<accession>A0A4P9YLK0</accession>
<organism evidence="2 3">
    <name type="scientific">Rozella allomycis (strain CSF55)</name>
    <dbReference type="NCBI Taxonomy" id="988480"/>
    <lineage>
        <taxon>Eukaryota</taxon>
        <taxon>Fungi</taxon>
        <taxon>Fungi incertae sedis</taxon>
        <taxon>Cryptomycota</taxon>
        <taxon>Cryptomycota incertae sedis</taxon>
        <taxon>Rozella</taxon>
    </lineage>
</organism>
<feature type="domain" description="DUF4470" evidence="1">
    <location>
        <begin position="54"/>
        <end position="149"/>
    </location>
</feature>
<dbReference type="GO" id="GO:0070286">
    <property type="term" value="P:axonemal dynein complex assembly"/>
    <property type="evidence" value="ECO:0007669"/>
    <property type="project" value="InterPro"/>
</dbReference>
<reference evidence="3" key="1">
    <citation type="journal article" date="2018" name="Nat. Microbiol.">
        <title>Leveraging single-cell genomics to expand the fungal tree of life.</title>
        <authorList>
            <person name="Ahrendt S.R."/>
            <person name="Quandt C.A."/>
            <person name="Ciobanu D."/>
            <person name="Clum A."/>
            <person name="Salamov A."/>
            <person name="Andreopoulos B."/>
            <person name="Cheng J.F."/>
            <person name="Woyke T."/>
            <person name="Pelin A."/>
            <person name="Henrissat B."/>
            <person name="Reynolds N.K."/>
            <person name="Benny G.L."/>
            <person name="Smith M.E."/>
            <person name="James T.Y."/>
            <person name="Grigoriev I.V."/>
        </authorList>
    </citation>
    <scope>NUCLEOTIDE SEQUENCE [LARGE SCALE GENOMIC DNA]</scope>
    <source>
        <strain evidence="3">CSF55</strain>
    </source>
</reference>
<evidence type="ECO:0000313" key="2">
    <source>
        <dbReference type="EMBL" id="RKP20543.1"/>
    </source>
</evidence>
<dbReference type="InterPro" id="IPR027974">
    <property type="entry name" value="DUF4470"/>
</dbReference>
<feature type="non-terminal residue" evidence="2">
    <location>
        <position position="149"/>
    </location>
</feature>
<proteinExistence type="predicted"/>
<dbReference type="EMBL" id="ML005049">
    <property type="protein sequence ID" value="RKP20543.1"/>
    <property type="molecule type" value="Genomic_DNA"/>
</dbReference>
<evidence type="ECO:0000259" key="1">
    <source>
        <dbReference type="Pfam" id="PF14737"/>
    </source>
</evidence>
<evidence type="ECO:0000313" key="3">
    <source>
        <dbReference type="Proteomes" id="UP000281549"/>
    </source>
</evidence>
<dbReference type="Proteomes" id="UP000281549">
    <property type="component" value="Unassembled WGS sequence"/>
</dbReference>
<name>A0A4P9YLK0_ROZAC</name>
<dbReference type="AlphaFoldDB" id="A0A4P9YLK0"/>
<gene>
    <name evidence="2" type="ORF">ROZALSC1DRAFT_27985</name>
</gene>
<dbReference type="Pfam" id="PF14737">
    <property type="entry name" value="DUF4470"/>
    <property type="match status" value="1"/>
</dbReference>
<dbReference type="PANTHER" id="PTHR22118:SF14">
    <property type="entry name" value="DYNEIN AXONEMAL ASSEMBLY FACTOR 3"/>
    <property type="match status" value="1"/>
</dbReference>
<protein>
    <recommendedName>
        <fullName evidence="1">DUF4470 domain-containing protein</fullName>
    </recommendedName>
</protein>
<dbReference type="GO" id="GO:0044458">
    <property type="term" value="P:motile cilium assembly"/>
    <property type="evidence" value="ECO:0007669"/>
    <property type="project" value="TreeGrafter"/>
</dbReference>
<dbReference type="PANTHER" id="PTHR22118">
    <property type="entry name" value="DYNEIN ASSEMBLY FACTOR 3, AXONEMAL"/>
    <property type="match status" value="1"/>
</dbReference>